<protein>
    <submittedName>
        <fullName evidence="2">Uncharacterized protein</fullName>
    </submittedName>
</protein>
<name>A0A0L6V0M0_9BASI</name>
<reference evidence="2" key="1">
    <citation type="submission" date="2015-08" db="EMBL/GenBank/DDBJ databases">
        <title>Next Generation Sequencing and Analysis of the Genome of Puccinia sorghi L Schw, the Causal Agent of Maize Common Rust.</title>
        <authorList>
            <person name="Rochi L."/>
            <person name="Burguener G."/>
            <person name="Darino M."/>
            <person name="Turjanski A."/>
            <person name="Kreff E."/>
            <person name="Dieguez M.J."/>
            <person name="Sacco F."/>
        </authorList>
    </citation>
    <scope>NUCLEOTIDE SEQUENCE [LARGE SCALE GENOMIC DNA]</scope>
    <source>
        <strain evidence="2">RO10H11247</strain>
    </source>
</reference>
<evidence type="ECO:0000313" key="3">
    <source>
        <dbReference type="Proteomes" id="UP000037035"/>
    </source>
</evidence>
<dbReference type="EMBL" id="LAVV01008132">
    <property type="protein sequence ID" value="KNZ53680.1"/>
    <property type="molecule type" value="Genomic_DNA"/>
</dbReference>
<evidence type="ECO:0000256" key="1">
    <source>
        <dbReference type="SAM" id="Phobius"/>
    </source>
</evidence>
<evidence type="ECO:0000313" key="2">
    <source>
        <dbReference type="EMBL" id="KNZ53680.1"/>
    </source>
</evidence>
<gene>
    <name evidence="2" type="ORF">VP01_3167g2</name>
</gene>
<organism evidence="2 3">
    <name type="scientific">Puccinia sorghi</name>
    <dbReference type="NCBI Taxonomy" id="27349"/>
    <lineage>
        <taxon>Eukaryota</taxon>
        <taxon>Fungi</taxon>
        <taxon>Dikarya</taxon>
        <taxon>Basidiomycota</taxon>
        <taxon>Pucciniomycotina</taxon>
        <taxon>Pucciniomycetes</taxon>
        <taxon>Pucciniales</taxon>
        <taxon>Pucciniaceae</taxon>
        <taxon>Puccinia</taxon>
    </lineage>
</organism>
<keyword evidence="1" id="KW-0472">Membrane</keyword>
<keyword evidence="3" id="KW-1185">Reference proteome</keyword>
<feature type="transmembrane region" description="Helical" evidence="1">
    <location>
        <begin position="175"/>
        <end position="195"/>
    </location>
</feature>
<proteinExistence type="predicted"/>
<sequence length="333" mass="38751">MVGVTTEASWEFLNCRQFSKFLLQCNLGWVSHLIASMSNYTVVLHLCYNSKRTLQSYCEARIYIKVGRTQGHKQNRWCVWVCYVDQDWNQGQKVFIGVGEKDTRSGKLYVVRILLDCHPPFTDSFFSLSSSSQAQRELPSEIRSSSLQTPQYNSNHHHQPLNHLNSPFLLESDPFLAFLFFFLSHSSVFLCLLIFSSNIIKLSCSCLSFSSLYHLHSFLNSHFCLSPDSKNVCFFFFVLVLSVPPGFRLQSTLKFKYLLYVSTRIGKENDHVWEKPFSTRMGTADLPQLGNLFVLNRNEREVMNSYKGKNIIRIFNFCKAQILQYNTRWGDWR</sequence>
<dbReference type="AlphaFoldDB" id="A0A0L6V0M0"/>
<comment type="caution">
    <text evidence="2">The sequence shown here is derived from an EMBL/GenBank/DDBJ whole genome shotgun (WGS) entry which is preliminary data.</text>
</comment>
<dbReference type="VEuPathDB" id="FungiDB:VP01_3167g2"/>
<keyword evidence="1" id="KW-1133">Transmembrane helix</keyword>
<accession>A0A0L6V0M0</accession>
<dbReference type="Proteomes" id="UP000037035">
    <property type="component" value="Unassembled WGS sequence"/>
</dbReference>
<keyword evidence="1" id="KW-0812">Transmembrane</keyword>